<dbReference type="GO" id="GO:0030003">
    <property type="term" value="P:intracellular monoatomic cation homeostasis"/>
    <property type="evidence" value="ECO:0007669"/>
    <property type="project" value="UniProtKB-ARBA"/>
</dbReference>
<name>I3EJG3_NEMP3</name>
<comment type="subcellular location">
    <subcellularLocation>
        <location evidence="1">Membrane</location>
        <topology evidence="1">Multi-pass membrane protein</topology>
    </subcellularLocation>
</comment>
<gene>
    <name evidence="8" type="ORF">NEQG_00130</name>
</gene>
<dbReference type="Gene3D" id="1.20.1510.10">
    <property type="entry name" value="Cation efflux protein transmembrane domain"/>
    <property type="match status" value="1"/>
</dbReference>
<evidence type="ECO:0000313" key="8">
    <source>
        <dbReference type="EMBL" id="EIJ89360.1"/>
    </source>
</evidence>
<evidence type="ECO:0000256" key="3">
    <source>
        <dbReference type="ARBA" id="ARBA00022906"/>
    </source>
</evidence>
<keyword evidence="2 6" id="KW-0812">Transmembrane</keyword>
<evidence type="ECO:0000313" key="9">
    <source>
        <dbReference type="Proteomes" id="UP000002872"/>
    </source>
</evidence>
<dbReference type="OrthoDB" id="9944568at2759"/>
<dbReference type="NCBIfam" id="TIGR01297">
    <property type="entry name" value="CDF"/>
    <property type="match status" value="1"/>
</dbReference>
<dbReference type="VEuPathDB" id="MicrosporidiaDB:NEQG_00130"/>
<dbReference type="HOGENOM" id="CLU_013430_0_1_1"/>
<feature type="transmembrane region" description="Helical" evidence="6">
    <location>
        <begin position="110"/>
        <end position="128"/>
    </location>
</feature>
<organism evidence="8 9">
    <name type="scientific">Nematocida parisii (strain ERTm3)</name>
    <name type="common">Nematode killer fungus</name>
    <dbReference type="NCBI Taxonomy" id="935791"/>
    <lineage>
        <taxon>Eukaryota</taxon>
        <taxon>Fungi</taxon>
        <taxon>Fungi incertae sedis</taxon>
        <taxon>Microsporidia</taxon>
        <taxon>Nematocida</taxon>
    </lineage>
</organism>
<dbReference type="PANTHER" id="PTHR11562">
    <property type="entry name" value="CATION EFFLUX PROTEIN/ ZINC TRANSPORTER"/>
    <property type="match status" value="1"/>
</dbReference>
<dbReference type="GO" id="GO:0098771">
    <property type="term" value="P:inorganic ion homeostasis"/>
    <property type="evidence" value="ECO:0007669"/>
    <property type="project" value="UniProtKB-ARBA"/>
</dbReference>
<protein>
    <recommendedName>
        <fullName evidence="7">Cation efflux protein transmembrane domain-containing protein</fullName>
    </recommendedName>
</protein>
<keyword evidence="3" id="KW-0862">Zinc</keyword>
<dbReference type="PANTHER" id="PTHR11562:SF17">
    <property type="entry name" value="RE54080P-RELATED"/>
    <property type="match status" value="1"/>
</dbReference>
<dbReference type="EMBL" id="GL870876">
    <property type="protein sequence ID" value="EIJ89360.1"/>
    <property type="molecule type" value="Genomic_DNA"/>
</dbReference>
<reference evidence="8" key="1">
    <citation type="submission" date="2011-01" db="EMBL/GenBank/DDBJ databases">
        <title>The Genome Sequence of Nematocida parisii strain ERTm3.</title>
        <authorList>
            <consortium name="The Broad Institute Genome Sequencing Platform"/>
            <consortium name="The Broad Institute Genome Sequencing Center for Infectious Disease"/>
            <person name="Cuomo C."/>
            <person name="Troemel E."/>
            <person name="Young S.K."/>
            <person name="Zeng Q."/>
            <person name="Gargeya S."/>
            <person name="Fitzgerald M."/>
            <person name="Haas B."/>
            <person name="Abouelleil A."/>
            <person name="Alvarado L."/>
            <person name="Arachchi H.M."/>
            <person name="Berlin A."/>
            <person name="Chapman S.B."/>
            <person name="Gearin G."/>
            <person name="Goldberg J."/>
            <person name="Griggs A."/>
            <person name="Gujja S."/>
            <person name="Hansen M."/>
            <person name="Heiman D."/>
            <person name="Howarth C."/>
            <person name="Larimer J."/>
            <person name="Lui A."/>
            <person name="MacDonald P.J.P."/>
            <person name="McCowen C."/>
            <person name="Montmayeur A."/>
            <person name="Murphy C."/>
            <person name="Neiman D."/>
            <person name="Pearson M."/>
            <person name="Priest M."/>
            <person name="Roberts A."/>
            <person name="Saif S."/>
            <person name="Shea T."/>
            <person name="Sisk P."/>
            <person name="Stolte C."/>
            <person name="Sykes S."/>
            <person name="Wortman J."/>
            <person name="Nusbaum C."/>
            <person name="Birren B."/>
        </authorList>
    </citation>
    <scope>NUCLEOTIDE SEQUENCE</scope>
    <source>
        <strain evidence="8">ERTm3</strain>
    </source>
</reference>
<dbReference type="SUPFAM" id="SSF161111">
    <property type="entry name" value="Cation efflux protein transmembrane domain-like"/>
    <property type="match status" value="1"/>
</dbReference>
<evidence type="ECO:0000256" key="4">
    <source>
        <dbReference type="ARBA" id="ARBA00022989"/>
    </source>
</evidence>
<keyword evidence="4 6" id="KW-1133">Transmembrane helix</keyword>
<dbReference type="InParanoid" id="I3EJG3"/>
<dbReference type="Pfam" id="PF01545">
    <property type="entry name" value="Cation_efflux"/>
    <property type="match status" value="1"/>
</dbReference>
<feature type="transmembrane region" description="Helical" evidence="6">
    <location>
        <begin position="38"/>
        <end position="57"/>
    </location>
</feature>
<evidence type="ECO:0000256" key="5">
    <source>
        <dbReference type="ARBA" id="ARBA00023136"/>
    </source>
</evidence>
<dbReference type="InterPro" id="IPR002524">
    <property type="entry name" value="Cation_efflux"/>
</dbReference>
<evidence type="ECO:0000256" key="1">
    <source>
        <dbReference type="ARBA" id="ARBA00004141"/>
    </source>
</evidence>
<dbReference type="InterPro" id="IPR058533">
    <property type="entry name" value="Cation_efflux_TM"/>
</dbReference>
<sequence length="280" mass="31196">MKKSRGVYIILFNTVFLLLIEIVAHIKSESVSILGEAVHMSSDLITVGVGLLATFVSSRYTGGSNYTFGLIRIEVLAAALSLILIWAPSLYLVHMSIFRYFNPQKINEEVVLITGILSFIINVINFLVSVKMNKSANADLSITSIYIHALSDLAQCIGLIISGVVLHINPKLTIVDILAAFFSTIVCFCGSFGLLKEVVYMLLDKSPVEVERVRQSIMQVKNVIAINDMHLWCVNRSTRVSMINITMKHGAVHEDVLRECKNVLKQEYSINMSTVEIRTE</sequence>
<feature type="transmembrane region" description="Helical" evidence="6">
    <location>
        <begin position="149"/>
        <end position="168"/>
    </location>
</feature>
<keyword evidence="3" id="KW-0864">Zinc transport</keyword>
<keyword evidence="3" id="KW-0406">Ion transport</keyword>
<evidence type="ECO:0000256" key="2">
    <source>
        <dbReference type="ARBA" id="ARBA00022692"/>
    </source>
</evidence>
<accession>I3EJG3</accession>
<dbReference type="GO" id="GO:0005886">
    <property type="term" value="C:plasma membrane"/>
    <property type="evidence" value="ECO:0007669"/>
    <property type="project" value="TreeGrafter"/>
</dbReference>
<keyword evidence="3" id="KW-0813">Transport</keyword>
<keyword evidence="5 6" id="KW-0472">Membrane</keyword>
<feature type="domain" description="Cation efflux protein transmembrane" evidence="7">
    <location>
        <begin position="8"/>
        <end position="203"/>
    </location>
</feature>
<evidence type="ECO:0000256" key="6">
    <source>
        <dbReference type="SAM" id="Phobius"/>
    </source>
</evidence>
<dbReference type="InterPro" id="IPR027469">
    <property type="entry name" value="Cation_efflux_TMD_sf"/>
</dbReference>
<feature type="transmembrane region" description="Helical" evidence="6">
    <location>
        <begin position="69"/>
        <end position="90"/>
    </location>
</feature>
<dbReference type="InterPro" id="IPR050681">
    <property type="entry name" value="CDF/SLC30A"/>
</dbReference>
<evidence type="ECO:0000259" key="7">
    <source>
        <dbReference type="Pfam" id="PF01545"/>
    </source>
</evidence>
<feature type="transmembrane region" description="Helical" evidence="6">
    <location>
        <begin position="7"/>
        <end position="26"/>
    </location>
</feature>
<dbReference type="AlphaFoldDB" id="I3EJG3"/>
<dbReference type="STRING" id="935791.I3EJG3"/>
<dbReference type="GO" id="GO:0005385">
    <property type="term" value="F:zinc ion transmembrane transporter activity"/>
    <property type="evidence" value="ECO:0007669"/>
    <property type="project" value="TreeGrafter"/>
</dbReference>
<keyword evidence="9" id="KW-1185">Reference proteome</keyword>
<dbReference type="Proteomes" id="UP000002872">
    <property type="component" value="Unassembled WGS sequence"/>
</dbReference>
<feature type="transmembrane region" description="Helical" evidence="6">
    <location>
        <begin position="174"/>
        <end position="195"/>
    </location>
</feature>
<proteinExistence type="predicted"/>
<dbReference type="OMA" id="PCDNCNK"/>